<dbReference type="PANTHER" id="PTHR13939">
    <property type="entry name" value="NICOTINAMIDE-NUCLEOTIDE AMIDOHYDROLASE PNCC"/>
    <property type="match status" value="1"/>
</dbReference>
<dbReference type="InterPro" id="IPR056596">
    <property type="entry name" value="FLAD1_M"/>
</dbReference>
<dbReference type="EMBL" id="JBHRWN010000002">
    <property type="protein sequence ID" value="MFC3478955.1"/>
    <property type="molecule type" value="Genomic_DNA"/>
</dbReference>
<comment type="caution">
    <text evidence="2">The sequence shown here is derived from an EMBL/GenBank/DDBJ whole genome shotgun (WGS) entry which is preliminary data.</text>
</comment>
<dbReference type="PANTHER" id="PTHR13939:SF0">
    <property type="entry name" value="NMN AMIDOHYDROLASE-LIKE PROTEIN YFAY"/>
    <property type="match status" value="1"/>
</dbReference>
<dbReference type="InterPro" id="IPR050101">
    <property type="entry name" value="CinA"/>
</dbReference>
<dbReference type="SMART" id="SM00852">
    <property type="entry name" value="MoCF_biosynth"/>
    <property type="match status" value="1"/>
</dbReference>
<keyword evidence="3" id="KW-1185">Reference proteome</keyword>
<dbReference type="GeneID" id="69118032"/>
<dbReference type="Pfam" id="PF00994">
    <property type="entry name" value="MoCF_biosynth"/>
    <property type="match status" value="1"/>
</dbReference>
<dbReference type="RefSeq" id="WP_232569461.1">
    <property type="nucleotide sequence ID" value="NZ_CP089466.1"/>
</dbReference>
<dbReference type="NCBIfam" id="TIGR00177">
    <property type="entry name" value="molyb_syn"/>
    <property type="match status" value="1"/>
</dbReference>
<reference evidence="2 3" key="1">
    <citation type="journal article" date="2019" name="Int. J. Syst. Evol. Microbiol.">
        <title>The Global Catalogue of Microorganisms (GCM) 10K type strain sequencing project: providing services to taxonomists for standard genome sequencing and annotation.</title>
        <authorList>
            <consortium name="The Broad Institute Genomics Platform"/>
            <consortium name="The Broad Institute Genome Sequencing Center for Infectious Disease"/>
            <person name="Wu L."/>
            <person name="Ma J."/>
        </authorList>
    </citation>
    <scope>NUCLEOTIDE SEQUENCE [LARGE SCALE GENOMIC DNA]</scope>
    <source>
        <strain evidence="2 3">CGMCC 1.12562</strain>
    </source>
</reference>
<dbReference type="InterPro" id="IPR001453">
    <property type="entry name" value="MoaB/Mog_dom"/>
</dbReference>
<dbReference type="Proteomes" id="UP001595660">
    <property type="component" value="Unassembled WGS sequence"/>
</dbReference>
<dbReference type="Pfam" id="PF24102">
    <property type="entry name" value="FLAD1_M"/>
    <property type="match status" value="1"/>
</dbReference>
<feature type="domain" description="MoaB/Mog" evidence="1">
    <location>
        <begin position="4"/>
        <end position="163"/>
    </location>
</feature>
<evidence type="ECO:0000259" key="1">
    <source>
        <dbReference type="SMART" id="SM00852"/>
    </source>
</evidence>
<gene>
    <name evidence="2" type="ORF">ACFOKC_14580</name>
</gene>
<dbReference type="CDD" id="cd00885">
    <property type="entry name" value="cinA"/>
    <property type="match status" value="1"/>
</dbReference>
<evidence type="ECO:0000313" key="2">
    <source>
        <dbReference type="EMBL" id="MFC3478955.1"/>
    </source>
</evidence>
<name>A0ABD5NIN3_9EURY</name>
<sequence>MQVALVTVGDELLVGDTANGNATWLGEQLTERGADVARVAVVPDDVDAIREEVARLASAFDAVVVTGGIGPTHDDVTMDGVAAAFDREVVEHADAVTYFDDHATYERQELTDGTTHLPAGARLLENVEGVAPGAVVENVYVMPGVPAEMEAMFETVADEFGGESAHVEFVYVDAPESSLLDALAELRERFDVTVGSYPGEEVRVKIRHRDEKRVREAADWFRERVGTAVQR</sequence>
<dbReference type="SUPFAM" id="SSF53218">
    <property type="entry name" value="Molybdenum cofactor biosynthesis proteins"/>
    <property type="match status" value="1"/>
</dbReference>
<dbReference type="InterPro" id="IPR036425">
    <property type="entry name" value="MoaB/Mog-like_dom_sf"/>
</dbReference>
<dbReference type="Gene3D" id="3.40.980.10">
    <property type="entry name" value="MoaB/Mog-like domain"/>
    <property type="match status" value="1"/>
</dbReference>
<accession>A0ABD5NIN3</accession>
<protein>
    <submittedName>
        <fullName evidence="2">Competence/damage-inducible protein A</fullName>
    </submittedName>
</protein>
<proteinExistence type="predicted"/>
<organism evidence="2 3">
    <name type="scientific">Halobacterium litoreum</name>
    <dbReference type="NCBI Taxonomy" id="2039234"/>
    <lineage>
        <taxon>Archaea</taxon>
        <taxon>Methanobacteriati</taxon>
        <taxon>Methanobacteriota</taxon>
        <taxon>Stenosarchaea group</taxon>
        <taxon>Halobacteria</taxon>
        <taxon>Halobacteriales</taxon>
        <taxon>Halobacteriaceae</taxon>
        <taxon>Halobacterium</taxon>
    </lineage>
</organism>
<dbReference type="AlphaFoldDB" id="A0ABD5NIN3"/>
<evidence type="ECO:0000313" key="3">
    <source>
        <dbReference type="Proteomes" id="UP001595660"/>
    </source>
</evidence>